<reference evidence="2" key="1">
    <citation type="submission" date="2020-02" db="EMBL/GenBank/DDBJ databases">
        <authorList>
            <person name="Meier V. D."/>
        </authorList>
    </citation>
    <scope>NUCLEOTIDE SEQUENCE</scope>
    <source>
        <strain evidence="2">AVDCRST_MAG69</strain>
    </source>
</reference>
<evidence type="ECO:0000256" key="1">
    <source>
        <dbReference type="SAM" id="MobiDB-lite"/>
    </source>
</evidence>
<organism evidence="2">
    <name type="scientific">uncultured Solirubrobacteraceae bacterium</name>
    <dbReference type="NCBI Taxonomy" id="1162706"/>
    <lineage>
        <taxon>Bacteria</taxon>
        <taxon>Bacillati</taxon>
        <taxon>Actinomycetota</taxon>
        <taxon>Thermoleophilia</taxon>
        <taxon>Solirubrobacterales</taxon>
        <taxon>Solirubrobacteraceae</taxon>
        <taxon>environmental samples</taxon>
    </lineage>
</organism>
<proteinExistence type="predicted"/>
<accession>A0A6J4S5W2</accession>
<dbReference type="AlphaFoldDB" id="A0A6J4S5W2"/>
<dbReference type="EMBL" id="CADCVP010000121">
    <property type="protein sequence ID" value="CAA9486115.1"/>
    <property type="molecule type" value="Genomic_DNA"/>
</dbReference>
<name>A0A6J4S5W2_9ACTN</name>
<feature type="compositionally biased region" description="Polar residues" evidence="1">
    <location>
        <begin position="1"/>
        <end position="28"/>
    </location>
</feature>
<protein>
    <submittedName>
        <fullName evidence="2">Uncharacterized protein</fullName>
    </submittedName>
</protein>
<gene>
    <name evidence="2" type="ORF">AVDCRST_MAG69-1072</name>
</gene>
<sequence>MSAVSAGSRNTRTPSSRLPLTPKVTSSRRGGHAPNRSGPSPVESAPVATTPAMHITPNVVTVARGDVAPSFTTSFSAASQSRALNMRNLRS</sequence>
<feature type="region of interest" description="Disordered" evidence="1">
    <location>
        <begin position="1"/>
        <end position="50"/>
    </location>
</feature>
<evidence type="ECO:0000313" key="2">
    <source>
        <dbReference type="EMBL" id="CAA9486115.1"/>
    </source>
</evidence>